<dbReference type="Proteomes" id="UP001165568">
    <property type="component" value="Unassembled WGS sequence"/>
</dbReference>
<dbReference type="RefSeq" id="WP_264090883.1">
    <property type="nucleotide sequence ID" value="NZ_JAMPJT010000010.1"/>
</dbReference>
<comment type="caution">
    <text evidence="2">The sequence shown here is derived from an EMBL/GenBank/DDBJ whole genome shotgun (WGS) entry which is preliminary data.</text>
</comment>
<evidence type="ECO:0000313" key="4">
    <source>
        <dbReference type="Proteomes" id="UP001165568"/>
    </source>
</evidence>
<accession>A0AA41Y376</accession>
<proteinExistence type="predicted"/>
<dbReference type="Proteomes" id="UP001165569">
    <property type="component" value="Unassembled WGS sequence"/>
</dbReference>
<sequence>MNAKETLIAFMKDMNNWENSYRDAFMADHSVNKEPYLAELNSIFKKWCTVKERKQGRQISMKVSFPPDYDPENDEILDEDVVKNKTSITVQKHTGFKNKYRYTLHYKNDEWRVDKKERFSPVEDKWIKDSL</sequence>
<dbReference type="InterPro" id="IPR028049">
    <property type="entry name" value="Imm-NTF2"/>
</dbReference>
<dbReference type="EMBL" id="JAMPJU010000010">
    <property type="protein sequence ID" value="MCV9883213.1"/>
    <property type="molecule type" value="Genomic_DNA"/>
</dbReference>
<gene>
    <name evidence="2" type="ORF">NC803_13320</name>
    <name evidence="3" type="ORF">NC856_13145</name>
</gene>
<reference evidence="2" key="1">
    <citation type="submission" date="2022-04" db="EMBL/GenBank/DDBJ databases">
        <title>Brenneria sp. isolated from walnut trees in Serbia.</title>
        <authorList>
            <person name="Gasic K."/>
            <person name="Zlatkovic N."/>
            <person name="Kuzmanovic N."/>
        </authorList>
    </citation>
    <scope>NUCLEOTIDE SEQUENCE</scope>
    <source>
        <strain evidence="3">KBI 423</strain>
        <strain evidence="2">KBI 447</strain>
    </source>
</reference>
<protein>
    <submittedName>
        <fullName evidence="2">RhsIA family immunity protein</fullName>
    </submittedName>
</protein>
<dbReference type="Pfam" id="PF15655">
    <property type="entry name" value="Imm-NTF2"/>
    <property type="match status" value="1"/>
</dbReference>
<evidence type="ECO:0000313" key="2">
    <source>
        <dbReference type="EMBL" id="MCV9879824.1"/>
    </source>
</evidence>
<organism evidence="2 5">
    <name type="scientific">Brenneria izbisi</name>
    <dbReference type="NCBI Taxonomy" id="2939450"/>
    <lineage>
        <taxon>Bacteria</taxon>
        <taxon>Pseudomonadati</taxon>
        <taxon>Pseudomonadota</taxon>
        <taxon>Gammaproteobacteria</taxon>
        <taxon>Enterobacterales</taxon>
        <taxon>Pectobacteriaceae</taxon>
        <taxon>Brenneria</taxon>
    </lineage>
</organism>
<name>A0AA41Y376_9GAMM</name>
<dbReference type="EMBL" id="JAMPJT010000010">
    <property type="protein sequence ID" value="MCV9879824.1"/>
    <property type="molecule type" value="Genomic_DNA"/>
</dbReference>
<evidence type="ECO:0000259" key="1">
    <source>
        <dbReference type="Pfam" id="PF15655"/>
    </source>
</evidence>
<evidence type="ECO:0000313" key="5">
    <source>
        <dbReference type="Proteomes" id="UP001165569"/>
    </source>
</evidence>
<keyword evidence="4" id="KW-1185">Reference proteome</keyword>
<feature type="domain" description="NTF2 fold immunity protein" evidence="1">
    <location>
        <begin position="3"/>
        <end position="130"/>
    </location>
</feature>
<evidence type="ECO:0000313" key="3">
    <source>
        <dbReference type="EMBL" id="MCV9883213.1"/>
    </source>
</evidence>
<dbReference type="AlphaFoldDB" id="A0AA41Y376"/>